<dbReference type="Proteomes" id="UP000294933">
    <property type="component" value="Unassembled WGS sequence"/>
</dbReference>
<organism evidence="2 3">
    <name type="scientific">Rickenella mellea</name>
    <dbReference type="NCBI Taxonomy" id="50990"/>
    <lineage>
        <taxon>Eukaryota</taxon>
        <taxon>Fungi</taxon>
        <taxon>Dikarya</taxon>
        <taxon>Basidiomycota</taxon>
        <taxon>Agaricomycotina</taxon>
        <taxon>Agaricomycetes</taxon>
        <taxon>Hymenochaetales</taxon>
        <taxon>Rickenellaceae</taxon>
        <taxon>Rickenella</taxon>
    </lineage>
</organism>
<accession>A0A4Y7QJ46</accession>
<keyword evidence="3" id="KW-1185">Reference proteome</keyword>
<dbReference type="EMBL" id="ML170158">
    <property type="protein sequence ID" value="TDL27677.1"/>
    <property type="molecule type" value="Genomic_DNA"/>
</dbReference>
<gene>
    <name evidence="2" type="ORF">BD410DRAFT_324840</name>
</gene>
<dbReference type="VEuPathDB" id="FungiDB:BD410DRAFT_324840"/>
<protein>
    <submittedName>
        <fullName evidence="2">Uncharacterized protein</fullName>
    </submittedName>
</protein>
<proteinExistence type="predicted"/>
<sequence>MTASAQTKKSDHSDSNYTQPRSLGLTRRAAVATMGSQNLSTQLHTLPFSLTRHSIKVHPSAKCDHRLARKNKGYGTAVLHNNSLRHRT</sequence>
<evidence type="ECO:0000313" key="3">
    <source>
        <dbReference type="Proteomes" id="UP000294933"/>
    </source>
</evidence>
<evidence type="ECO:0000313" key="2">
    <source>
        <dbReference type="EMBL" id="TDL27677.1"/>
    </source>
</evidence>
<dbReference type="AlphaFoldDB" id="A0A4Y7QJ46"/>
<name>A0A4Y7QJ46_9AGAM</name>
<feature type="region of interest" description="Disordered" evidence="1">
    <location>
        <begin position="1"/>
        <end position="26"/>
    </location>
</feature>
<reference evidence="2 3" key="1">
    <citation type="submission" date="2018-06" db="EMBL/GenBank/DDBJ databases">
        <title>A transcriptomic atlas of mushroom development highlights an independent origin of complex multicellularity.</title>
        <authorList>
            <consortium name="DOE Joint Genome Institute"/>
            <person name="Krizsan K."/>
            <person name="Almasi E."/>
            <person name="Merenyi Z."/>
            <person name="Sahu N."/>
            <person name="Viragh M."/>
            <person name="Koszo T."/>
            <person name="Mondo S."/>
            <person name="Kiss B."/>
            <person name="Balint B."/>
            <person name="Kues U."/>
            <person name="Barry K."/>
            <person name="Hegedus J.C."/>
            <person name="Henrissat B."/>
            <person name="Johnson J."/>
            <person name="Lipzen A."/>
            <person name="Ohm R."/>
            <person name="Nagy I."/>
            <person name="Pangilinan J."/>
            <person name="Yan J."/>
            <person name="Xiong Y."/>
            <person name="Grigoriev I.V."/>
            <person name="Hibbett D.S."/>
            <person name="Nagy L.G."/>
        </authorList>
    </citation>
    <scope>NUCLEOTIDE SEQUENCE [LARGE SCALE GENOMIC DNA]</scope>
    <source>
        <strain evidence="2 3">SZMC22713</strain>
    </source>
</reference>
<evidence type="ECO:0000256" key="1">
    <source>
        <dbReference type="SAM" id="MobiDB-lite"/>
    </source>
</evidence>